<keyword evidence="1 2" id="KW-0810">Translation regulation</keyword>
<dbReference type="Gene3D" id="3.30.160.100">
    <property type="entry name" value="Ribosome hibernation promotion factor-like"/>
    <property type="match status" value="1"/>
</dbReference>
<feature type="compositionally biased region" description="Low complexity" evidence="3">
    <location>
        <begin position="145"/>
        <end position="165"/>
    </location>
</feature>
<comment type="similarity">
    <text evidence="2">Belongs to the HPF/YfiA ribosome-associated protein family. Long HPF subfamily.</text>
</comment>
<dbReference type="Proteomes" id="UP001165580">
    <property type="component" value="Unassembled WGS sequence"/>
</dbReference>
<evidence type="ECO:0000256" key="1">
    <source>
        <dbReference type="ARBA" id="ARBA00022845"/>
    </source>
</evidence>
<evidence type="ECO:0000256" key="3">
    <source>
        <dbReference type="SAM" id="MobiDB-lite"/>
    </source>
</evidence>
<reference evidence="5" key="1">
    <citation type="submission" date="2022-08" db="EMBL/GenBank/DDBJ databases">
        <authorList>
            <person name="Deng Y."/>
            <person name="Han X.-F."/>
            <person name="Zhang Y.-Q."/>
        </authorList>
    </citation>
    <scope>NUCLEOTIDE SEQUENCE</scope>
    <source>
        <strain evidence="5">CPCC 205716</strain>
    </source>
</reference>
<dbReference type="SUPFAM" id="SSF69754">
    <property type="entry name" value="Ribosome binding protein Y (YfiA homologue)"/>
    <property type="match status" value="1"/>
</dbReference>
<dbReference type="InterPro" id="IPR038416">
    <property type="entry name" value="Ribosom_S30AE_C_sf"/>
</dbReference>
<comment type="function">
    <text evidence="2">Required for dimerization of active 70S ribosomes into 100S ribosomes in stationary phase; 100S ribosomes are translationally inactive and sometimes present during exponential growth.</text>
</comment>
<dbReference type="CDD" id="cd00552">
    <property type="entry name" value="RaiA"/>
    <property type="match status" value="1"/>
</dbReference>
<dbReference type="HAMAP" id="MF_00839">
    <property type="entry name" value="HPF"/>
    <property type="match status" value="1"/>
</dbReference>
<feature type="domain" description="Sigma 54 modulation/S30EA ribosomal protein C-terminal" evidence="4">
    <location>
        <begin position="173"/>
        <end position="226"/>
    </location>
</feature>
<comment type="subcellular location">
    <subcellularLocation>
        <location evidence="2">Cytoplasm</location>
    </subcellularLocation>
</comment>
<gene>
    <name evidence="5" type="primary">raiA</name>
    <name evidence="2" type="synonym">hpf</name>
    <name evidence="5" type="ORF">NVV95_17470</name>
</gene>
<dbReference type="Pfam" id="PF16321">
    <property type="entry name" value="Ribosom_S30AE_C"/>
    <property type="match status" value="1"/>
</dbReference>
<sequence length="249" mass="26593">MEVNITGRNLGITDRFREYASEKAEKVAHLADKALALEIKVSRHNSANGTQSGDDRVELTLIGPGPLVRAECAASDKYAAFDLALAKLMQRVRRAKDRKKVHRGQHRPVSVHEVATGAFSALSVEPAGVEVLTGVPSARGDDEAPAVGSSSSSAPGDGSSSSASADGEDDYCPVVIRKKVYGAAPMTVDDALYHMELVGHDFYLFIDSETNRPSVVYRRKGWDYGVIGLDENAAAFAELTSETIGASAR</sequence>
<keyword evidence="2" id="KW-0963">Cytoplasm</keyword>
<accession>A0ABT2GM48</accession>
<dbReference type="Gene3D" id="3.30.505.50">
    <property type="entry name" value="Sigma 54 modulation/S30EA ribosomal protein, C-terminal domain"/>
    <property type="match status" value="1"/>
</dbReference>
<dbReference type="InterPro" id="IPR003489">
    <property type="entry name" value="RHF/RaiA"/>
</dbReference>
<name>A0ABT2GM48_9MICO</name>
<dbReference type="InterPro" id="IPR036567">
    <property type="entry name" value="RHF-like"/>
</dbReference>
<dbReference type="RefSeq" id="WP_259487846.1">
    <property type="nucleotide sequence ID" value="NZ_JANTEZ010000011.1"/>
</dbReference>
<dbReference type="InterPro" id="IPR032528">
    <property type="entry name" value="Ribosom_S30AE_C"/>
</dbReference>
<dbReference type="Pfam" id="PF02482">
    <property type="entry name" value="Ribosomal_S30AE"/>
    <property type="match status" value="1"/>
</dbReference>
<evidence type="ECO:0000259" key="4">
    <source>
        <dbReference type="Pfam" id="PF16321"/>
    </source>
</evidence>
<dbReference type="EMBL" id="JANTEZ010000011">
    <property type="protein sequence ID" value="MCS5716340.1"/>
    <property type="molecule type" value="Genomic_DNA"/>
</dbReference>
<dbReference type="NCBIfam" id="TIGR00741">
    <property type="entry name" value="yfiA"/>
    <property type="match status" value="1"/>
</dbReference>
<organism evidence="5 6">
    <name type="scientific">Herbiconiux gentiana</name>
    <dbReference type="NCBI Taxonomy" id="2970912"/>
    <lineage>
        <taxon>Bacteria</taxon>
        <taxon>Bacillati</taxon>
        <taxon>Actinomycetota</taxon>
        <taxon>Actinomycetes</taxon>
        <taxon>Micrococcales</taxon>
        <taxon>Microbacteriaceae</taxon>
        <taxon>Herbiconiux</taxon>
    </lineage>
</organism>
<protein>
    <recommendedName>
        <fullName evidence="2">Ribosome hibernation promoting factor</fullName>
        <shortName evidence="2">HPF</shortName>
    </recommendedName>
</protein>
<dbReference type="PANTHER" id="PTHR33231">
    <property type="entry name" value="30S RIBOSOMAL PROTEIN"/>
    <property type="match status" value="1"/>
</dbReference>
<dbReference type="InterPro" id="IPR050574">
    <property type="entry name" value="HPF/YfiA_ribosome-assoc"/>
</dbReference>
<evidence type="ECO:0000313" key="6">
    <source>
        <dbReference type="Proteomes" id="UP001165580"/>
    </source>
</evidence>
<comment type="caution">
    <text evidence="5">The sequence shown here is derived from an EMBL/GenBank/DDBJ whole genome shotgun (WGS) entry which is preliminary data.</text>
</comment>
<feature type="region of interest" description="Disordered" evidence="3">
    <location>
        <begin position="135"/>
        <end position="167"/>
    </location>
</feature>
<proteinExistence type="inferred from homology"/>
<evidence type="ECO:0000313" key="5">
    <source>
        <dbReference type="EMBL" id="MCS5716340.1"/>
    </source>
</evidence>
<comment type="subunit">
    <text evidence="2">Interacts with 100S ribosomes.</text>
</comment>
<dbReference type="InterPro" id="IPR034694">
    <property type="entry name" value="HPF_long/plastid"/>
</dbReference>
<evidence type="ECO:0000256" key="2">
    <source>
        <dbReference type="HAMAP-Rule" id="MF_00839"/>
    </source>
</evidence>
<dbReference type="PANTHER" id="PTHR33231:SF1">
    <property type="entry name" value="30S RIBOSOMAL PROTEIN"/>
    <property type="match status" value="1"/>
</dbReference>
<keyword evidence="6" id="KW-1185">Reference proteome</keyword>